<proteinExistence type="predicted"/>
<dbReference type="InterPro" id="IPR018365">
    <property type="entry name" value="Cell_cycle_FtsW-rel_CS"/>
</dbReference>
<dbReference type="GO" id="GO:0016757">
    <property type="term" value="F:glycosyltransferase activity"/>
    <property type="evidence" value="ECO:0007669"/>
    <property type="project" value="UniProtKB-KW"/>
</dbReference>
<keyword evidence="8" id="KW-1185">Reference proteome</keyword>
<evidence type="ECO:0000256" key="1">
    <source>
        <dbReference type="ARBA" id="ARBA00004141"/>
    </source>
</evidence>
<evidence type="ECO:0000313" key="7">
    <source>
        <dbReference type="EMBL" id="WLR43265.1"/>
    </source>
</evidence>
<feature type="transmembrane region" description="Helical" evidence="6">
    <location>
        <begin position="12"/>
        <end position="32"/>
    </location>
</feature>
<keyword evidence="7" id="KW-0808">Transferase</keyword>
<dbReference type="Pfam" id="PF01098">
    <property type="entry name" value="FTSW_RODA_SPOVE"/>
    <property type="match status" value="1"/>
</dbReference>
<keyword evidence="2 6" id="KW-0812">Transmembrane</keyword>
<comment type="subcellular location">
    <subcellularLocation>
        <location evidence="1">Membrane</location>
        <topology evidence="1">Multi-pass membrane protein</topology>
    </subcellularLocation>
</comment>
<dbReference type="PROSITE" id="PS00428">
    <property type="entry name" value="FTSW_RODA_SPOVE"/>
    <property type="match status" value="1"/>
</dbReference>
<feature type="transmembrane region" description="Helical" evidence="6">
    <location>
        <begin position="283"/>
        <end position="310"/>
    </location>
</feature>
<name>A0ABY9K082_9BACI</name>
<feature type="transmembrane region" description="Helical" evidence="6">
    <location>
        <begin position="172"/>
        <end position="188"/>
    </location>
</feature>
<dbReference type="PANTHER" id="PTHR30474">
    <property type="entry name" value="CELL CYCLE PROTEIN"/>
    <property type="match status" value="1"/>
</dbReference>
<organism evidence="7 8">
    <name type="scientific">Bacillus carboniphilus</name>
    <dbReference type="NCBI Taxonomy" id="86663"/>
    <lineage>
        <taxon>Bacteria</taxon>
        <taxon>Bacillati</taxon>
        <taxon>Bacillota</taxon>
        <taxon>Bacilli</taxon>
        <taxon>Bacillales</taxon>
        <taxon>Bacillaceae</taxon>
        <taxon>Bacillus</taxon>
    </lineage>
</organism>
<evidence type="ECO:0000313" key="8">
    <source>
        <dbReference type="Proteomes" id="UP001197974"/>
    </source>
</evidence>
<keyword evidence="5 6" id="KW-0472">Membrane</keyword>
<evidence type="ECO:0000256" key="5">
    <source>
        <dbReference type="ARBA" id="ARBA00023136"/>
    </source>
</evidence>
<dbReference type="InterPro" id="IPR001182">
    <property type="entry name" value="FtsW/RodA"/>
</dbReference>
<gene>
    <name evidence="7" type="ORF">LC087_03465</name>
</gene>
<feature type="transmembrane region" description="Helical" evidence="6">
    <location>
        <begin position="322"/>
        <end position="339"/>
    </location>
</feature>
<evidence type="ECO:0000256" key="3">
    <source>
        <dbReference type="ARBA" id="ARBA00022960"/>
    </source>
</evidence>
<feature type="transmembrane region" description="Helical" evidence="6">
    <location>
        <begin position="359"/>
        <end position="379"/>
    </location>
</feature>
<sequence length="393" mass="44096">MDSPKKQPPYRFDYQLAFIVFLLFCISCISIYGAQLTSSQYGATSHLIKQVLYYIVGIGVAITVMFFDSEQLRKMSWYLYGFGILLLIFLAIAPESIARPVNGAKAWFQILGFSFQPAEIMKVFLIIQLSTLIHDHNEKNPNRDLRSDLWLLLKMGMVTTVPILLIVKQPDLGTALVIMAILTGLIFVSGIAWRIILLGTSLIAMFITTIFYLVINKPEILEKYLGIKQYAFYRIYAWLEPEKYQGNAAYHLINSMKAIGSGQIFGKGLGQGQVYIPENHTDFIFAVIGEQFGFIGVSILLSVYFVLIYYLVKVALESNEPFNSYICAGVISLFAFHVFQNAGMTVGLLPITGIPLPLVSYGGSSILGSMLAIGLIFGIRYHYKVYMFSNDDE</sequence>
<keyword evidence="3" id="KW-0133">Cell shape</keyword>
<accession>A0ABY9K082</accession>
<evidence type="ECO:0000256" key="4">
    <source>
        <dbReference type="ARBA" id="ARBA00022989"/>
    </source>
</evidence>
<dbReference type="PANTHER" id="PTHR30474:SF1">
    <property type="entry name" value="PEPTIDOGLYCAN GLYCOSYLTRANSFERASE MRDB"/>
    <property type="match status" value="1"/>
</dbReference>
<keyword evidence="7" id="KW-0328">Glycosyltransferase</keyword>
<dbReference type="EC" id="2.4.1.129" evidence="7"/>
<dbReference type="EMBL" id="CP129013">
    <property type="protein sequence ID" value="WLR43265.1"/>
    <property type="molecule type" value="Genomic_DNA"/>
</dbReference>
<evidence type="ECO:0000256" key="6">
    <source>
        <dbReference type="SAM" id="Phobius"/>
    </source>
</evidence>
<dbReference type="Proteomes" id="UP001197974">
    <property type="component" value="Chromosome"/>
</dbReference>
<protein>
    <submittedName>
        <fullName evidence="7">FtsW/RodA/SpoVE family cell cycle protein</fullName>
        <ecNumber evidence="7">2.4.1.129</ecNumber>
    </submittedName>
</protein>
<evidence type="ECO:0000256" key="2">
    <source>
        <dbReference type="ARBA" id="ARBA00022692"/>
    </source>
</evidence>
<dbReference type="RefSeq" id="WP_226539746.1">
    <property type="nucleotide sequence ID" value="NZ_CP129013.1"/>
</dbReference>
<keyword evidence="4 6" id="KW-1133">Transmembrane helix</keyword>
<feature type="transmembrane region" description="Helical" evidence="6">
    <location>
        <begin position="195"/>
        <end position="215"/>
    </location>
</feature>
<feature type="transmembrane region" description="Helical" evidence="6">
    <location>
        <begin position="77"/>
        <end position="94"/>
    </location>
</feature>
<feature type="transmembrane region" description="Helical" evidence="6">
    <location>
        <begin position="148"/>
        <end position="166"/>
    </location>
</feature>
<feature type="transmembrane region" description="Helical" evidence="6">
    <location>
        <begin position="52"/>
        <end position="68"/>
    </location>
</feature>
<reference evidence="7 8" key="1">
    <citation type="submission" date="2023-06" db="EMBL/GenBank/DDBJ databases">
        <title>Five Gram-positive bacteria isolated from mangrove sediments in Shenzhen, Guangdong, China.</title>
        <authorList>
            <person name="Yu S."/>
            <person name="Zheng W."/>
            <person name="Huang Y."/>
        </authorList>
    </citation>
    <scope>NUCLEOTIDE SEQUENCE [LARGE SCALE GENOMIC DNA]</scope>
    <source>
        <strain evidence="7 8">SaN35-3</strain>
    </source>
</reference>